<dbReference type="GO" id="GO:0000455">
    <property type="term" value="P:enzyme-directed rRNA pseudouridine synthesis"/>
    <property type="evidence" value="ECO:0007669"/>
    <property type="project" value="TreeGrafter"/>
</dbReference>
<evidence type="ECO:0000256" key="2">
    <source>
        <dbReference type="PROSITE-ProRule" id="PRU00182"/>
    </source>
</evidence>
<gene>
    <name evidence="4" type="ORF">BGX16_2640</name>
</gene>
<dbReference type="Pfam" id="PF00849">
    <property type="entry name" value="PseudoU_synth_2"/>
    <property type="match status" value="1"/>
</dbReference>
<dbReference type="EMBL" id="PGEX01000001">
    <property type="protein sequence ID" value="PJJ42603.1"/>
    <property type="molecule type" value="Genomic_DNA"/>
</dbReference>
<dbReference type="Proteomes" id="UP000231134">
    <property type="component" value="Unassembled WGS sequence"/>
</dbReference>
<comment type="caution">
    <text evidence="4">The sequence shown here is derived from an EMBL/GenBank/DDBJ whole genome shotgun (WGS) entry which is preliminary data.</text>
</comment>
<dbReference type="CDD" id="cd00165">
    <property type="entry name" value="S4"/>
    <property type="match status" value="1"/>
</dbReference>
<dbReference type="OrthoDB" id="305739at2"/>
<organism evidence="4 5">
    <name type="scientific">Hallerella succinigenes</name>
    <dbReference type="NCBI Taxonomy" id="1896222"/>
    <lineage>
        <taxon>Bacteria</taxon>
        <taxon>Pseudomonadati</taxon>
        <taxon>Fibrobacterota</taxon>
        <taxon>Fibrobacteria</taxon>
        <taxon>Fibrobacterales</taxon>
        <taxon>Fibrobacteraceae</taxon>
        <taxon>Hallerella</taxon>
    </lineage>
</organism>
<dbReference type="RefSeq" id="WP_100426451.1">
    <property type="nucleotide sequence ID" value="NZ_PGEX01000001.1"/>
</dbReference>
<dbReference type="Gene3D" id="3.30.2350.10">
    <property type="entry name" value="Pseudouridine synthase"/>
    <property type="match status" value="1"/>
</dbReference>
<evidence type="ECO:0000259" key="3">
    <source>
        <dbReference type="Pfam" id="PF00849"/>
    </source>
</evidence>
<dbReference type="PANTHER" id="PTHR21600">
    <property type="entry name" value="MITOCHONDRIAL RNA PSEUDOURIDINE SYNTHASE"/>
    <property type="match status" value="1"/>
</dbReference>
<dbReference type="AlphaFoldDB" id="A0A2M9AAG2"/>
<proteinExistence type="inferred from homology"/>
<dbReference type="InterPro" id="IPR050188">
    <property type="entry name" value="RluA_PseudoU_synthase"/>
</dbReference>
<evidence type="ECO:0000313" key="5">
    <source>
        <dbReference type="Proteomes" id="UP000231134"/>
    </source>
</evidence>
<dbReference type="GO" id="GO:0140098">
    <property type="term" value="F:catalytic activity, acting on RNA"/>
    <property type="evidence" value="ECO:0007669"/>
    <property type="project" value="UniProtKB-ARBA"/>
</dbReference>
<dbReference type="InterPro" id="IPR020103">
    <property type="entry name" value="PsdUridine_synth_cat_dom_sf"/>
</dbReference>
<sequence>MSSVPQTMYFESVVRNEQRGMTLADELSVRFTYHSKEEWLSKIEQGLVTLNGVVATPEMIVMPKDKVVYRVDNYTEPEVPTDFETLYEDDDFLIVSKPAGIPVHHTGHIFYNTFTGVIRRAFKNEELSPMHRLDRDTGGIMIFAKDKDTAKRFEKSLDLILLRKVYLAVVRGEFPEGEILCEEPLREDPNHFIRIKMFPFANGKPCKTVFHRVAVFHEKIGDIEAPFSLVEAELFTGRKHQIRAHLSHLGYPVVGDKLYSFDGDYYKKLVSGNGPLTEEDFQKLGAKTQMLFAYRAQIRIPGKEPHWFISHKFTSEMEAVIQRLPQPLPDASTLDSEASR</sequence>
<evidence type="ECO:0000313" key="4">
    <source>
        <dbReference type="EMBL" id="PJJ42603.1"/>
    </source>
</evidence>
<dbReference type="SUPFAM" id="SSF55120">
    <property type="entry name" value="Pseudouridine synthase"/>
    <property type="match status" value="1"/>
</dbReference>
<reference evidence="4 5" key="1">
    <citation type="submission" date="2017-11" db="EMBL/GenBank/DDBJ databases">
        <title>Animal gut microbial communities from fecal samples from Wisconsin, USA.</title>
        <authorList>
            <person name="Neumann A."/>
        </authorList>
    </citation>
    <scope>NUCLEOTIDE SEQUENCE [LARGE SCALE GENOMIC DNA]</scope>
    <source>
        <strain evidence="4 5">UWS3</strain>
    </source>
</reference>
<comment type="similarity">
    <text evidence="1">Belongs to the pseudouridine synthase RluA family.</text>
</comment>
<keyword evidence="2" id="KW-0694">RNA-binding</keyword>
<name>A0A2M9AAG2_9BACT</name>
<evidence type="ECO:0000256" key="1">
    <source>
        <dbReference type="ARBA" id="ARBA00010876"/>
    </source>
</evidence>
<protein>
    <submittedName>
        <fullName evidence="4">RluA family pseudouridine synthase</fullName>
    </submittedName>
</protein>
<accession>A0A2M9AAG2</accession>
<dbReference type="InterPro" id="IPR006145">
    <property type="entry name" value="PsdUridine_synth_RsuA/RluA"/>
</dbReference>
<dbReference type="GO" id="GO:0003723">
    <property type="term" value="F:RNA binding"/>
    <property type="evidence" value="ECO:0007669"/>
    <property type="project" value="UniProtKB-KW"/>
</dbReference>
<keyword evidence="5" id="KW-1185">Reference proteome</keyword>
<feature type="domain" description="Pseudouridine synthase RsuA/RluA-like" evidence="3">
    <location>
        <begin position="91"/>
        <end position="248"/>
    </location>
</feature>
<dbReference type="GO" id="GO:0009982">
    <property type="term" value="F:pseudouridine synthase activity"/>
    <property type="evidence" value="ECO:0007669"/>
    <property type="project" value="InterPro"/>
</dbReference>
<dbReference type="PROSITE" id="PS50889">
    <property type="entry name" value="S4"/>
    <property type="match status" value="1"/>
</dbReference>
<dbReference type="PANTHER" id="PTHR21600:SF87">
    <property type="entry name" value="RNA PSEUDOURIDYLATE SYNTHASE DOMAIN-CONTAINING PROTEIN 1"/>
    <property type="match status" value="1"/>
</dbReference>